<sequence>MANPFDCQKCIISQSSYYLLVASILAGYFFSTDDIHTTTISDQTDHSRTLTRYDSVCPDEYLSNSSSCTDNRSNLGSDDYNIYESNYELNNKEAPFASASTTEVVEERKINATFFLRQEKFNDKFSPKDLLNAIWKILSSSPRDISVKKGHVKRILQFSLENGWNELNHARVQPPTSLGLKVKPLLSTCHSYSNAVITRLNLKLYCDIDGNINLPNYKRVVCQIESLHRITNNCKCSKKCKCPPIQYDLWLDEIVSIIAQAQSHLARQSIEKLYKLIQEARRIIVMDNDLIDLNIEWIKALHKDKPFSVIHNTYQPQKGKMFCLAPNKETVLSKLWDWAKKMSLLPFKNQTSALLICYLRKDIQGIVCALKTDFPELQIKKYHDKSDLVEKAHDFSNVKESWKDVDLVAYTSTLK</sequence>
<name>A0A2Z6QWI3_9GLOM</name>
<dbReference type="EMBL" id="BEXD01000132">
    <property type="protein sequence ID" value="GBB84586.1"/>
    <property type="molecule type" value="Genomic_DNA"/>
</dbReference>
<protein>
    <recommendedName>
        <fullName evidence="1">Replication origin-binding protein domain-containing protein</fullName>
    </recommendedName>
</protein>
<reference evidence="2 3" key="1">
    <citation type="submission" date="2017-11" db="EMBL/GenBank/DDBJ databases">
        <title>The genome of Rhizophagus clarus HR1 reveals common genetic basis of auxotrophy among arbuscular mycorrhizal fungi.</title>
        <authorList>
            <person name="Kobayashi Y."/>
        </authorList>
    </citation>
    <scope>NUCLEOTIDE SEQUENCE [LARGE SCALE GENOMIC DNA]</scope>
    <source>
        <strain evidence="2 3">HR1</strain>
    </source>
</reference>
<dbReference type="GO" id="GO:0005524">
    <property type="term" value="F:ATP binding"/>
    <property type="evidence" value="ECO:0007669"/>
    <property type="project" value="InterPro"/>
</dbReference>
<dbReference type="STRING" id="94130.A0A2Z6QWI3"/>
<dbReference type="Pfam" id="PF02399">
    <property type="entry name" value="Herpes_ori_bp"/>
    <property type="match status" value="1"/>
</dbReference>
<keyword evidence="3" id="KW-1185">Reference proteome</keyword>
<proteinExistence type="predicted"/>
<accession>A0A2Z6QWI3</accession>
<organism evidence="2 3">
    <name type="scientific">Rhizophagus clarus</name>
    <dbReference type="NCBI Taxonomy" id="94130"/>
    <lineage>
        <taxon>Eukaryota</taxon>
        <taxon>Fungi</taxon>
        <taxon>Fungi incertae sedis</taxon>
        <taxon>Mucoromycota</taxon>
        <taxon>Glomeromycotina</taxon>
        <taxon>Glomeromycetes</taxon>
        <taxon>Glomerales</taxon>
        <taxon>Glomeraceae</taxon>
        <taxon>Rhizophagus</taxon>
    </lineage>
</organism>
<gene>
    <name evidence="2" type="ORF">RclHR1_11160002</name>
</gene>
<comment type="caution">
    <text evidence="2">The sequence shown here is derived from an EMBL/GenBank/DDBJ whole genome shotgun (WGS) entry which is preliminary data.</text>
</comment>
<feature type="domain" description="Replication origin-binding protein" evidence="1">
    <location>
        <begin position="190"/>
        <end position="315"/>
    </location>
</feature>
<dbReference type="InterPro" id="IPR003450">
    <property type="entry name" value="Replication_origin-bd"/>
</dbReference>
<evidence type="ECO:0000259" key="1">
    <source>
        <dbReference type="Pfam" id="PF02399"/>
    </source>
</evidence>
<dbReference type="GO" id="GO:0003688">
    <property type="term" value="F:DNA replication origin binding"/>
    <property type="evidence" value="ECO:0007669"/>
    <property type="project" value="InterPro"/>
</dbReference>
<dbReference type="AlphaFoldDB" id="A0A2Z6QWI3"/>
<dbReference type="Proteomes" id="UP000247702">
    <property type="component" value="Unassembled WGS sequence"/>
</dbReference>
<evidence type="ECO:0000313" key="2">
    <source>
        <dbReference type="EMBL" id="GBB84586.1"/>
    </source>
</evidence>
<evidence type="ECO:0000313" key="3">
    <source>
        <dbReference type="Proteomes" id="UP000247702"/>
    </source>
</evidence>
<dbReference type="GO" id="GO:0006260">
    <property type="term" value="P:DNA replication"/>
    <property type="evidence" value="ECO:0007669"/>
    <property type="project" value="InterPro"/>
</dbReference>